<reference evidence="1 2" key="1">
    <citation type="submission" date="2021-03" db="EMBL/GenBank/DDBJ databases">
        <title>First Case of infection caused by Chromobacterium haemolyticum derived from water in China.</title>
        <authorList>
            <person name="Chen J."/>
            <person name="Liu C."/>
        </authorList>
    </citation>
    <scope>NUCLEOTIDE SEQUENCE [LARGE SCALE GENOMIC DNA]</scope>
    <source>
        <strain evidence="1 2">WJ-5</strain>
    </source>
</reference>
<sequence>MFSNSPGMPPPYPLPAVRSIPEAAFDTLVSQITCFEKETSNSEVVGALLASFGQAVTIQLKSLSRDGQFICMVGFTDDGSEATLIQHYSQVSLLLLKMPKPAGFEKQRIGFL</sequence>
<gene>
    <name evidence="1" type="ORF">J1C50_13765</name>
</gene>
<dbReference type="Pfam" id="PF19670">
    <property type="entry name" value="DUF6173"/>
    <property type="match status" value="1"/>
</dbReference>
<evidence type="ECO:0000313" key="1">
    <source>
        <dbReference type="EMBL" id="MBO0416576.1"/>
    </source>
</evidence>
<protein>
    <submittedName>
        <fullName evidence="1">Uncharacterized protein</fullName>
    </submittedName>
</protein>
<name>A0ABS3GNE0_9NEIS</name>
<evidence type="ECO:0000313" key="2">
    <source>
        <dbReference type="Proteomes" id="UP000664349"/>
    </source>
</evidence>
<dbReference type="InterPro" id="IPR046171">
    <property type="entry name" value="DUF6173"/>
</dbReference>
<accession>A0ABS3GNE0</accession>
<dbReference type="RefSeq" id="WP_200122824.1">
    <property type="nucleotide sequence ID" value="NZ_JAFLRD010000010.1"/>
</dbReference>
<dbReference type="EMBL" id="JAFLRD010000010">
    <property type="protein sequence ID" value="MBO0416576.1"/>
    <property type="molecule type" value="Genomic_DNA"/>
</dbReference>
<proteinExistence type="predicted"/>
<dbReference type="Proteomes" id="UP000664349">
    <property type="component" value="Unassembled WGS sequence"/>
</dbReference>
<organism evidence="1 2">
    <name type="scientific">Chromobacterium haemolyticum</name>
    <dbReference type="NCBI Taxonomy" id="394935"/>
    <lineage>
        <taxon>Bacteria</taxon>
        <taxon>Pseudomonadati</taxon>
        <taxon>Pseudomonadota</taxon>
        <taxon>Betaproteobacteria</taxon>
        <taxon>Neisseriales</taxon>
        <taxon>Chromobacteriaceae</taxon>
        <taxon>Chromobacterium</taxon>
    </lineage>
</organism>
<keyword evidence="2" id="KW-1185">Reference proteome</keyword>
<comment type="caution">
    <text evidence="1">The sequence shown here is derived from an EMBL/GenBank/DDBJ whole genome shotgun (WGS) entry which is preliminary data.</text>
</comment>